<feature type="transmembrane region" description="Helical" evidence="6">
    <location>
        <begin position="205"/>
        <end position="224"/>
    </location>
</feature>
<keyword evidence="3 6" id="KW-1133">Transmembrane helix</keyword>
<feature type="transmembrane region" description="Helical" evidence="6">
    <location>
        <begin position="362"/>
        <end position="380"/>
    </location>
</feature>
<evidence type="ECO:0000256" key="4">
    <source>
        <dbReference type="ARBA" id="ARBA00023136"/>
    </source>
</evidence>
<dbReference type="EMBL" id="JAFNEN010000460">
    <property type="protein sequence ID" value="KAG8182549.1"/>
    <property type="molecule type" value="Genomic_DNA"/>
</dbReference>
<dbReference type="Gene3D" id="1.20.1250.20">
    <property type="entry name" value="MFS general substrate transporter like domains"/>
    <property type="match status" value="2"/>
</dbReference>
<feature type="transmembrane region" description="Helical" evidence="6">
    <location>
        <begin position="430"/>
        <end position="449"/>
    </location>
</feature>
<proteinExistence type="predicted"/>
<dbReference type="PANTHER" id="PTHR11662">
    <property type="entry name" value="SOLUTE CARRIER FAMILY 17"/>
    <property type="match status" value="1"/>
</dbReference>
<dbReference type="PANTHER" id="PTHR11662:SF399">
    <property type="entry name" value="FI19708P1-RELATED"/>
    <property type="match status" value="1"/>
</dbReference>
<comment type="subcellular location">
    <subcellularLocation>
        <location evidence="1">Membrane</location>
        <topology evidence="1">Multi-pass membrane protein</topology>
    </subcellularLocation>
</comment>
<feature type="transmembrane region" description="Helical" evidence="6">
    <location>
        <begin position="297"/>
        <end position="316"/>
    </location>
</feature>
<feature type="compositionally biased region" description="Polar residues" evidence="5">
    <location>
        <begin position="495"/>
        <end position="510"/>
    </location>
</feature>
<dbReference type="GO" id="GO:0022857">
    <property type="term" value="F:transmembrane transporter activity"/>
    <property type="evidence" value="ECO:0007669"/>
    <property type="project" value="InterPro"/>
</dbReference>
<dbReference type="InterPro" id="IPR036259">
    <property type="entry name" value="MFS_trans_sf"/>
</dbReference>
<gene>
    <name evidence="7" type="ORF">JTE90_002083</name>
</gene>
<keyword evidence="8" id="KW-1185">Reference proteome</keyword>
<sequence>MIAADDPLHRKRVVSHMVLLMMCFSCLFVLSAQRINVSITIVHMVNWTALDETSECRPLSFDSNCTVYTDNEPGKLAWSHLIQSQVLASYFYGLALGHWSSECLAAYLKVKWMALFGTLVASTCNFLTPLAATNNVYILIGLQFTKALGQAIVIPSFGMLVDAWVGSDSMAGFMGYCATALPLGAFITILVSGMICDSDNYGWEYVFYISGSIGIIWCLLWSYLASEYFYPTVLIYNTREDPVYNPERPRAPLRFMFTSKAVWAFLLCSLTTYWAWSFNLLLLPLYARRVFQAPMQWNYMASSAPNLLQAFLFLVAVMSSEQLVSNGILNAGPVRIFLMVIGFLVFATCNVLLTFAKCSRGYAALLNFLAYGFIGLNLAATSALPSDLSPNYGGVISATVNTVGPLFGSLLPLAVAFLPDTKEGIGNWNYIFYASALIGFVAMIIFIMIGPRKMEPWNDHQRSDLMELARNGFSDLVDRGHSSEININEKETPSEENSASASAVTDSKKG</sequence>
<feature type="transmembrane region" description="Helical" evidence="6">
    <location>
        <begin position="262"/>
        <end position="285"/>
    </location>
</feature>
<dbReference type="GO" id="GO:0016020">
    <property type="term" value="C:membrane"/>
    <property type="evidence" value="ECO:0007669"/>
    <property type="project" value="UniProtKB-SubCell"/>
</dbReference>
<evidence type="ECO:0000256" key="1">
    <source>
        <dbReference type="ARBA" id="ARBA00004141"/>
    </source>
</evidence>
<accession>A0AAV6UEX6</accession>
<name>A0AAV6UEX6_9ARAC</name>
<feature type="transmembrane region" description="Helical" evidence="6">
    <location>
        <begin position="392"/>
        <end position="418"/>
    </location>
</feature>
<reference evidence="7 8" key="1">
    <citation type="journal article" date="2022" name="Nat. Ecol. Evol.">
        <title>A masculinizing supergene underlies an exaggerated male reproductive morph in a spider.</title>
        <authorList>
            <person name="Hendrickx F."/>
            <person name="De Corte Z."/>
            <person name="Sonet G."/>
            <person name="Van Belleghem S.M."/>
            <person name="Kostlbacher S."/>
            <person name="Vangestel C."/>
        </authorList>
    </citation>
    <scope>NUCLEOTIDE SEQUENCE [LARGE SCALE GENOMIC DNA]</scope>
    <source>
        <strain evidence="7">W744_W776</strain>
    </source>
</reference>
<dbReference type="AlphaFoldDB" id="A0AAV6UEX6"/>
<comment type="caution">
    <text evidence="7">The sequence shown here is derived from an EMBL/GenBank/DDBJ whole genome shotgun (WGS) entry which is preliminary data.</text>
</comment>
<evidence type="ECO:0000256" key="6">
    <source>
        <dbReference type="SAM" id="Phobius"/>
    </source>
</evidence>
<evidence type="ECO:0000256" key="3">
    <source>
        <dbReference type="ARBA" id="ARBA00022989"/>
    </source>
</evidence>
<feature type="transmembrane region" description="Helical" evidence="6">
    <location>
        <begin position="336"/>
        <end position="355"/>
    </location>
</feature>
<keyword evidence="4 6" id="KW-0472">Membrane</keyword>
<feature type="compositionally biased region" description="Basic and acidic residues" evidence="5">
    <location>
        <begin position="484"/>
        <end position="493"/>
    </location>
</feature>
<feature type="transmembrane region" description="Helical" evidence="6">
    <location>
        <begin position="173"/>
        <end position="193"/>
    </location>
</feature>
<feature type="region of interest" description="Disordered" evidence="5">
    <location>
        <begin position="484"/>
        <end position="510"/>
    </location>
</feature>
<evidence type="ECO:0000256" key="5">
    <source>
        <dbReference type="SAM" id="MobiDB-lite"/>
    </source>
</evidence>
<keyword evidence="2 6" id="KW-0812">Transmembrane</keyword>
<dbReference type="InterPro" id="IPR050382">
    <property type="entry name" value="MFS_Na/Anion_cotransporter"/>
</dbReference>
<evidence type="ECO:0000256" key="2">
    <source>
        <dbReference type="ARBA" id="ARBA00022692"/>
    </source>
</evidence>
<evidence type="ECO:0000313" key="8">
    <source>
        <dbReference type="Proteomes" id="UP000827092"/>
    </source>
</evidence>
<feature type="transmembrane region" description="Helical" evidence="6">
    <location>
        <begin position="13"/>
        <end position="30"/>
    </location>
</feature>
<dbReference type="Pfam" id="PF07690">
    <property type="entry name" value="MFS_1"/>
    <property type="match status" value="1"/>
</dbReference>
<feature type="transmembrane region" description="Helical" evidence="6">
    <location>
        <begin position="114"/>
        <end position="140"/>
    </location>
</feature>
<dbReference type="Proteomes" id="UP000827092">
    <property type="component" value="Unassembled WGS sequence"/>
</dbReference>
<protein>
    <recommendedName>
        <fullName evidence="9">Major facilitator superfamily (MFS) profile domain-containing protein</fullName>
    </recommendedName>
</protein>
<feature type="transmembrane region" description="Helical" evidence="6">
    <location>
        <begin position="147"/>
        <end position="167"/>
    </location>
</feature>
<evidence type="ECO:0000313" key="7">
    <source>
        <dbReference type="EMBL" id="KAG8182549.1"/>
    </source>
</evidence>
<dbReference type="InterPro" id="IPR011701">
    <property type="entry name" value="MFS"/>
</dbReference>
<organism evidence="7 8">
    <name type="scientific">Oedothorax gibbosus</name>
    <dbReference type="NCBI Taxonomy" id="931172"/>
    <lineage>
        <taxon>Eukaryota</taxon>
        <taxon>Metazoa</taxon>
        <taxon>Ecdysozoa</taxon>
        <taxon>Arthropoda</taxon>
        <taxon>Chelicerata</taxon>
        <taxon>Arachnida</taxon>
        <taxon>Araneae</taxon>
        <taxon>Araneomorphae</taxon>
        <taxon>Entelegynae</taxon>
        <taxon>Araneoidea</taxon>
        <taxon>Linyphiidae</taxon>
        <taxon>Erigoninae</taxon>
        <taxon>Oedothorax</taxon>
    </lineage>
</organism>
<dbReference type="SUPFAM" id="SSF103473">
    <property type="entry name" value="MFS general substrate transporter"/>
    <property type="match status" value="1"/>
</dbReference>
<dbReference type="GO" id="GO:0006820">
    <property type="term" value="P:monoatomic anion transport"/>
    <property type="evidence" value="ECO:0007669"/>
    <property type="project" value="TreeGrafter"/>
</dbReference>
<evidence type="ECO:0008006" key="9">
    <source>
        <dbReference type="Google" id="ProtNLM"/>
    </source>
</evidence>